<dbReference type="Pfam" id="PF00106">
    <property type="entry name" value="adh_short"/>
    <property type="match status" value="1"/>
</dbReference>
<sequence>MAATQKVALITAGTAGLGAQIARVLAPDYRVVINFANNADRAASVLKELEAIPSTHTSPSQPRFHAVQGDVGNRDAINKLVDETVKTMGRLDVVVSNAGWTRITNFFNIEEQMEESDWDKCFLYNVKAHLWLAYASRNALKESQGTFITTASVAGVKPSGSSLPYAVTKAAAIHLTKSLANIMAPDVRCNSVSPGLLLTEWGMKFSEEKREKSRQNSKLKRLATVEDVAEQVRCLAKNNSMTGNNILLDGGLTL</sequence>
<dbReference type="PANTHER" id="PTHR43618">
    <property type="entry name" value="7-ALPHA-HYDROXYSTEROID DEHYDROGENASE"/>
    <property type="match status" value="1"/>
</dbReference>
<keyword evidence="2" id="KW-0521">NADP</keyword>
<dbReference type="EMBL" id="ML996081">
    <property type="protein sequence ID" value="KAF2156999.1"/>
    <property type="molecule type" value="Genomic_DNA"/>
</dbReference>
<keyword evidence="6" id="KW-1185">Reference proteome</keyword>
<evidence type="ECO:0000313" key="6">
    <source>
        <dbReference type="Proteomes" id="UP000799439"/>
    </source>
</evidence>
<dbReference type="InterPro" id="IPR052178">
    <property type="entry name" value="Sec_Metab_Biosynth_SDR"/>
</dbReference>
<organism evidence="5 6">
    <name type="scientific">Myriangium duriaei CBS 260.36</name>
    <dbReference type="NCBI Taxonomy" id="1168546"/>
    <lineage>
        <taxon>Eukaryota</taxon>
        <taxon>Fungi</taxon>
        <taxon>Dikarya</taxon>
        <taxon>Ascomycota</taxon>
        <taxon>Pezizomycotina</taxon>
        <taxon>Dothideomycetes</taxon>
        <taxon>Dothideomycetidae</taxon>
        <taxon>Myriangiales</taxon>
        <taxon>Myriangiaceae</taxon>
        <taxon>Myriangium</taxon>
    </lineage>
</organism>
<gene>
    <name evidence="5" type="ORF">K461DRAFT_273102</name>
</gene>
<dbReference type="CDD" id="cd05233">
    <property type="entry name" value="SDR_c"/>
    <property type="match status" value="1"/>
</dbReference>
<dbReference type="SUPFAM" id="SSF51735">
    <property type="entry name" value="NAD(P)-binding Rossmann-fold domains"/>
    <property type="match status" value="1"/>
</dbReference>
<evidence type="ECO:0000256" key="1">
    <source>
        <dbReference type="ARBA" id="ARBA00006484"/>
    </source>
</evidence>
<dbReference type="PRINTS" id="PR00081">
    <property type="entry name" value="GDHRDH"/>
</dbReference>
<dbReference type="InterPro" id="IPR020904">
    <property type="entry name" value="Sc_DH/Rdtase_CS"/>
</dbReference>
<evidence type="ECO:0000256" key="4">
    <source>
        <dbReference type="RuleBase" id="RU000363"/>
    </source>
</evidence>
<name>A0A9P4J8P6_9PEZI</name>
<dbReference type="PRINTS" id="PR00080">
    <property type="entry name" value="SDRFAMILY"/>
</dbReference>
<proteinExistence type="inferred from homology"/>
<dbReference type="PROSITE" id="PS00061">
    <property type="entry name" value="ADH_SHORT"/>
    <property type="match status" value="1"/>
</dbReference>
<dbReference type="AlphaFoldDB" id="A0A9P4J8P6"/>
<keyword evidence="3" id="KW-0560">Oxidoreductase</keyword>
<dbReference type="Gene3D" id="3.40.50.720">
    <property type="entry name" value="NAD(P)-binding Rossmann-like Domain"/>
    <property type="match status" value="1"/>
</dbReference>
<comment type="caution">
    <text evidence="5">The sequence shown here is derived from an EMBL/GenBank/DDBJ whole genome shotgun (WGS) entry which is preliminary data.</text>
</comment>
<dbReference type="Proteomes" id="UP000799439">
    <property type="component" value="Unassembled WGS sequence"/>
</dbReference>
<dbReference type="OrthoDB" id="37659at2759"/>
<dbReference type="InterPro" id="IPR036291">
    <property type="entry name" value="NAD(P)-bd_dom_sf"/>
</dbReference>
<accession>A0A9P4J8P6</accession>
<evidence type="ECO:0000256" key="2">
    <source>
        <dbReference type="ARBA" id="ARBA00022857"/>
    </source>
</evidence>
<dbReference type="PANTHER" id="PTHR43618:SF13">
    <property type="entry name" value="CHAIN DEHYDROGENASE, PUTATIVE (AFU_ORTHOLOGUE AFUA_1G17650)-RELATED"/>
    <property type="match status" value="1"/>
</dbReference>
<evidence type="ECO:0000313" key="5">
    <source>
        <dbReference type="EMBL" id="KAF2156999.1"/>
    </source>
</evidence>
<dbReference type="GO" id="GO:0016491">
    <property type="term" value="F:oxidoreductase activity"/>
    <property type="evidence" value="ECO:0007669"/>
    <property type="project" value="UniProtKB-KW"/>
</dbReference>
<comment type="similarity">
    <text evidence="1 4">Belongs to the short-chain dehydrogenases/reductases (SDR) family.</text>
</comment>
<dbReference type="InterPro" id="IPR002347">
    <property type="entry name" value="SDR_fam"/>
</dbReference>
<evidence type="ECO:0000256" key="3">
    <source>
        <dbReference type="ARBA" id="ARBA00023002"/>
    </source>
</evidence>
<protein>
    <submittedName>
        <fullName evidence="5">Oxidoreductase ucpA</fullName>
    </submittedName>
</protein>
<reference evidence="5" key="1">
    <citation type="journal article" date="2020" name="Stud. Mycol.">
        <title>101 Dothideomycetes genomes: a test case for predicting lifestyles and emergence of pathogens.</title>
        <authorList>
            <person name="Haridas S."/>
            <person name="Albert R."/>
            <person name="Binder M."/>
            <person name="Bloem J."/>
            <person name="Labutti K."/>
            <person name="Salamov A."/>
            <person name="Andreopoulos B."/>
            <person name="Baker S."/>
            <person name="Barry K."/>
            <person name="Bills G."/>
            <person name="Bluhm B."/>
            <person name="Cannon C."/>
            <person name="Castanera R."/>
            <person name="Culley D."/>
            <person name="Daum C."/>
            <person name="Ezra D."/>
            <person name="Gonzalez J."/>
            <person name="Henrissat B."/>
            <person name="Kuo A."/>
            <person name="Liang C."/>
            <person name="Lipzen A."/>
            <person name="Lutzoni F."/>
            <person name="Magnuson J."/>
            <person name="Mondo S."/>
            <person name="Nolan M."/>
            <person name="Ohm R."/>
            <person name="Pangilinan J."/>
            <person name="Park H.-J."/>
            <person name="Ramirez L."/>
            <person name="Alfaro M."/>
            <person name="Sun H."/>
            <person name="Tritt A."/>
            <person name="Yoshinaga Y."/>
            <person name="Zwiers L.-H."/>
            <person name="Turgeon B."/>
            <person name="Goodwin S."/>
            <person name="Spatafora J."/>
            <person name="Crous P."/>
            <person name="Grigoriev I."/>
        </authorList>
    </citation>
    <scope>NUCLEOTIDE SEQUENCE</scope>
    <source>
        <strain evidence="5">CBS 260.36</strain>
    </source>
</reference>